<protein>
    <recommendedName>
        <fullName evidence="3">Secreted protein</fullName>
    </recommendedName>
</protein>
<reference evidence="1" key="1">
    <citation type="submission" date="2024-02" db="EMBL/GenBank/DDBJ databases">
        <authorList>
            <consortium name="ELIXIR-Norway"/>
            <consortium name="Elixir Norway"/>
        </authorList>
    </citation>
    <scope>NUCLEOTIDE SEQUENCE</scope>
</reference>
<name>A0ABP0UYQ5_9BRYO</name>
<evidence type="ECO:0000313" key="2">
    <source>
        <dbReference type="Proteomes" id="UP001497512"/>
    </source>
</evidence>
<dbReference type="EMBL" id="OZ019899">
    <property type="protein sequence ID" value="CAK9232343.1"/>
    <property type="molecule type" value="Genomic_DNA"/>
</dbReference>
<evidence type="ECO:0000313" key="1">
    <source>
        <dbReference type="EMBL" id="CAK9232343.1"/>
    </source>
</evidence>
<sequence>MEIKFQVIIMQRAFVLLALHLLTLARLSNNKQVNRLEANSSPTCAKLSNIKVKFHHVLQVSKTNKKVRTWNTQVDWVSYYNDLRGSPESLREKRQTGVCFVASSTSKDTAV</sequence>
<accession>A0ABP0UYQ5</accession>
<keyword evidence="2" id="KW-1185">Reference proteome</keyword>
<proteinExistence type="predicted"/>
<gene>
    <name evidence="1" type="ORF">CSSPTR1EN2_LOCUS21210</name>
</gene>
<evidence type="ECO:0008006" key="3">
    <source>
        <dbReference type="Google" id="ProtNLM"/>
    </source>
</evidence>
<organism evidence="1 2">
    <name type="scientific">Sphagnum troendelagicum</name>
    <dbReference type="NCBI Taxonomy" id="128251"/>
    <lineage>
        <taxon>Eukaryota</taxon>
        <taxon>Viridiplantae</taxon>
        <taxon>Streptophyta</taxon>
        <taxon>Embryophyta</taxon>
        <taxon>Bryophyta</taxon>
        <taxon>Sphagnophytina</taxon>
        <taxon>Sphagnopsida</taxon>
        <taxon>Sphagnales</taxon>
        <taxon>Sphagnaceae</taxon>
        <taxon>Sphagnum</taxon>
    </lineage>
</organism>
<dbReference type="Proteomes" id="UP001497512">
    <property type="component" value="Chromosome 7"/>
</dbReference>